<evidence type="ECO:0000313" key="7">
    <source>
        <dbReference type="Proteomes" id="UP000190667"/>
    </source>
</evidence>
<dbReference type="AlphaFoldDB" id="A0A1S8YMX4"/>
<dbReference type="GO" id="GO:0006457">
    <property type="term" value="P:protein folding"/>
    <property type="evidence" value="ECO:0007669"/>
    <property type="project" value="InterPro"/>
</dbReference>
<evidence type="ECO:0000256" key="2">
    <source>
        <dbReference type="ARBA" id="ARBA00022692"/>
    </source>
</evidence>
<evidence type="ECO:0000256" key="5">
    <source>
        <dbReference type="SAM" id="Phobius"/>
    </source>
</evidence>
<dbReference type="InterPro" id="IPR023380">
    <property type="entry name" value="DsbB-like_sf"/>
</dbReference>
<sequence>MNHLEKNSQGLVLLNAAGLTAVSIVLIVAFYYQLAKAELPCPLCLLQRVGLIIAGMGFLFNVKLGLRKSHYALMVIGCIITGVIAVRQVLLHILPGDTGYGSALFGVHFYTWSLITSVALLGFVALILLLSDRTWKMRRFTGASQLINILSIIFVLLIAANLISTFLECGAGQCADNPTLYELLAK</sequence>
<feature type="transmembrane region" description="Helical" evidence="5">
    <location>
        <begin position="143"/>
        <end position="167"/>
    </location>
</feature>
<proteinExistence type="predicted"/>
<evidence type="ECO:0000256" key="4">
    <source>
        <dbReference type="ARBA" id="ARBA00023136"/>
    </source>
</evidence>
<keyword evidence="3 5" id="KW-1133">Transmembrane helix</keyword>
<feature type="transmembrane region" description="Helical" evidence="5">
    <location>
        <begin position="110"/>
        <end position="131"/>
    </location>
</feature>
<evidence type="ECO:0000256" key="1">
    <source>
        <dbReference type="ARBA" id="ARBA00004141"/>
    </source>
</evidence>
<dbReference type="OrthoDB" id="3711263at2"/>
<comment type="caution">
    <text evidence="6">The sequence shown here is derived from an EMBL/GenBank/DDBJ whole genome shotgun (WGS) entry which is preliminary data.</text>
</comment>
<comment type="subcellular location">
    <subcellularLocation>
        <location evidence="1">Membrane</location>
        <topology evidence="1">Multi-pass membrane protein</topology>
    </subcellularLocation>
</comment>
<keyword evidence="4 5" id="KW-0472">Membrane</keyword>
<keyword evidence="7" id="KW-1185">Reference proteome</keyword>
<dbReference type="RefSeq" id="WP_078002788.1">
    <property type="nucleotide sequence ID" value="NZ_MRUL01000006.1"/>
</dbReference>
<dbReference type="InterPro" id="IPR003752">
    <property type="entry name" value="DiS_bond_form_DsbB/BdbC"/>
</dbReference>
<dbReference type="SUPFAM" id="SSF158442">
    <property type="entry name" value="DsbB-like"/>
    <property type="match status" value="1"/>
</dbReference>
<dbReference type="Pfam" id="PF02600">
    <property type="entry name" value="DsbB"/>
    <property type="match status" value="1"/>
</dbReference>
<organism evidence="6 7">
    <name type="scientific">Izhakiella australiensis</name>
    <dbReference type="NCBI Taxonomy" id="1926881"/>
    <lineage>
        <taxon>Bacteria</taxon>
        <taxon>Pseudomonadati</taxon>
        <taxon>Pseudomonadota</taxon>
        <taxon>Gammaproteobacteria</taxon>
        <taxon>Enterobacterales</taxon>
        <taxon>Erwiniaceae</taxon>
        <taxon>Izhakiella</taxon>
    </lineage>
</organism>
<dbReference type="STRING" id="1926881.BTJ39_11240"/>
<name>A0A1S8YMX4_9GAMM</name>
<feature type="transmembrane region" description="Helical" evidence="5">
    <location>
        <begin position="71"/>
        <end position="90"/>
    </location>
</feature>
<dbReference type="GO" id="GO:0015035">
    <property type="term" value="F:protein-disulfide reductase activity"/>
    <property type="evidence" value="ECO:0007669"/>
    <property type="project" value="InterPro"/>
</dbReference>
<evidence type="ECO:0000256" key="3">
    <source>
        <dbReference type="ARBA" id="ARBA00022989"/>
    </source>
</evidence>
<keyword evidence="2 5" id="KW-0812">Transmembrane</keyword>
<accession>A0A1S8YMX4</accession>
<feature type="transmembrane region" description="Helical" evidence="5">
    <location>
        <begin position="12"/>
        <end position="33"/>
    </location>
</feature>
<feature type="transmembrane region" description="Helical" evidence="5">
    <location>
        <begin position="45"/>
        <end position="64"/>
    </location>
</feature>
<dbReference type="EMBL" id="MRUL01000006">
    <property type="protein sequence ID" value="OON40003.1"/>
    <property type="molecule type" value="Genomic_DNA"/>
</dbReference>
<evidence type="ECO:0000313" key="6">
    <source>
        <dbReference type="EMBL" id="OON40003.1"/>
    </source>
</evidence>
<dbReference type="Gene3D" id="1.20.1550.10">
    <property type="entry name" value="DsbB-like"/>
    <property type="match status" value="1"/>
</dbReference>
<gene>
    <name evidence="6" type="ORF">BTJ39_11240</name>
</gene>
<dbReference type="Proteomes" id="UP000190667">
    <property type="component" value="Unassembled WGS sequence"/>
</dbReference>
<dbReference type="GO" id="GO:0016020">
    <property type="term" value="C:membrane"/>
    <property type="evidence" value="ECO:0007669"/>
    <property type="project" value="UniProtKB-SubCell"/>
</dbReference>
<protein>
    <submittedName>
        <fullName evidence="6">Disulfide bond formation protein B</fullName>
    </submittedName>
</protein>
<reference evidence="6 7" key="1">
    <citation type="submission" date="2016-12" db="EMBL/GenBank/DDBJ databases">
        <title>Izhakiella australiana sp. nov. of genus Izhakiella isolated from Australian desert.</title>
        <authorList>
            <person name="Ji M."/>
        </authorList>
    </citation>
    <scope>NUCLEOTIDE SEQUENCE [LARGE SCALE GENOMIC DNA]</scope>
    <source>
        <strain evidence="6 7">D4N98</strain>
    </source>
</reference>